<gene>
    <name evidence="1" type="ORF">Pta02_80880</name>
</gene>
<comment type="caution">
    <text evidence="1">The sequence shown here is derived from an EMBL/GenBank/DDBJ whole genome shotgun (WGS) entry which is preliminary data.</text>
</comment>
<dbReference type="EMBL" id="BOOK01000094">
    <property type="protein sequence ID" value="GII06080.1"/>
    <property type="molecule type" value="Genomic_DNA"/>
</dbReference>
<sequence>MGAAVRAPQPAAADAPYCHTFSVRLVRAYGRVRCENRECVDSEGKRPVGGIDKT</sequence>
<dbReference type="Proteomes" id="UP000634476">
    <property type="component" value="Unassembled WGS sequence"/>
</dbReference>
<reference evidence="1" key="1">
    <citation type="submission" date="2021-01" db="EMBL/GenBank/DDBJ databases">
        <title>Whole genome shotgun sequence of Planobispora takensis NBRC 109077.</title>
        <authorList>
            <person name="Komaki H."/>
            <person name="Tamura T."/>
        </authorList>
    </citation>
    <scope>NUCLEOTIDE SEQUENCE</scope>
    <source>
        <strain evidence="1">NBRC 109077</strain>
    </source>
</reference>
<name>A0A8J3T708_9ACTN</name>
<evidence type="ECO:0000313" key="2">
    <source>
        <dbReference type="Proteomes" id="UP000634476"/>
    </source>
</evidence>
<protein>
    <submittedName>
        <fullName evidence="1">Uncharacterized protein</fullName>
    </submittedName>
</protein>
<dbReference type="AlphaFoldDB" id="A0A8J3T708"/>
<accession>A0A8J3T708</accession>
<organism evidence="1 2">
    <name type="scientific">Planobispora takensis</name>
    <dbReference type="NCBI Taxonomy" id="1367882"/>
    <lineage>
        <taxon>Bacteria</taxon>
        <taxon>Bacillati</taxon>
        <taxon>Actinomycetota</taxon>
        <taxon>Actinomycetes</taxon>
        <taxon>Streptosporangiales</taxon>
        <taxon>Streptosporangiaceae</taxon>
        <taxon>Planobispora</taxon>
    </lineage>
</organism>
<dbReference type="RefSeq" id="WP_203880277.1">
    <property type="nucleotide sequence ID" value="NZ_BOOK01000094.1"/>
</dbReference>
<evidence type="ECO:0000313" key="1">
    <source>
        <dbReference type="EMBL" id="GII06080.1"/>
    </source>
</evidence>
<keyword evidence="2" id="KW-1185">Reference proteome</keyword>
<proteinExistence type="predicted"/>